<comment type="similarity">
    <text evidence="1 2">Belongs to the pirin family.</text>
</comment>
<protein>
    <submittedName>
        <fullName evidence="5">Pirin</fullName>
    </submittedName>
</protein>
<evidence type="ECO:0000313" key="5">
    <source>
        <dbReference type="EMBL" id="PXF29006.1"/>
    </source>
</evidence>
<dbReference type="RefSeq" id="WP_110189606.1">
    <property type="nucleotide sequence ID" value="NZ_CP177354.1"/>
</dbReference>
<dbReference type="InterPro" id="IPR012093">
    <property type="entry name" value="Pirin"/>
</dbReference>
<dbReference type="Gene3D" id="2.60.120.10">
    <property type="entry name" value="Jelly Rolls"/>
    <property type="match status" value="2"/>
</dbReference>
<sequence>MNSTVHTPGKSREVEHVVAGMEASDGAGVRLQRVLTQELQRRLDPFLMLDEFRSDNPDDYIAGFPEHPHRGFETVTYMLAGRMRHRDNAGNEGLLTAGGVQWMTAGRGILHSEIPEQEDGLMHGFQLWVNLASDKKMIDPGYQDLPASAIPEYTSESCAHIRVIAGESEGVAGAISRPDTEPLYLDIELAPGKPHWQAIPASHNAFIYVYSGEVLAGDSQRKVTTRRLAALSGNRMRDHQGEGIALQSAEGARLLLIAGRPLNEPIAQWGPFVMNTREQIEQAVTDFRNGDF</sequence>
<feature type="domain" description="Pirin C-terminal" evidence="4">
    <location>
        <begin position="184"/>
        <end position="292"/>
    </location>
</feature>
<dbReference type="InterPro" id="IPR003829">
    <property type="entry name" value="Pirin_N_dom"/>
</dbReference>
<dbReference type="InterPro" id="IPR014710">
    <property type="entry name" value="RmlC-like_jellyroll"/>
</dbReference>
<evidence type="ECO:0000313" key="6">
    <source>
        <dbReference type="Proteomes" id="UP000248090"/>
    </source>
</evidence>
<dbReference type="PANTHER" id="PTHR13903:SF8">
    <property type="entry name" value="PIRIN"/>
    <property type="match status" value="1"/>
</dbReference>
<proteinExistence type="inferred from homology"/>
<evidence type="ECO:0000256" key="2">
    <source>
        <dbReference type="RuleBase" id="RU003457"/>
    </source>
</evidence>
<reference evidence="5 6" key="1">
    <citation type="submission" date="2015-03" db="EMBL/GenBank/DDBJ databases">
        <authorList>
            <person name="Krishnan R."/>
            <person name="Midha S."/>
            <person name="Patil P.B."/>
            <person name="Rameshkumar N."/>
        </authorList>
    </citation>
    <scope>NUCLEOTIDE SEQUENCE [LARGE SCALE GENOMIC DNA]</scope>
    <source>
        <strain evidence="5 6">L1E11</strain>
    </source>
</reference>
<evidence type="ECO:0000256" key="1">
    <source>
        <dbReference type="ARBA" id="ARBA00008416"/>
    </source>
</evidence>
<dbReference type="Pfam" id="PF05726">
    <property type="entry name" value="Pirin_C"/>
    <property type="match status" value="1"/>
</dbReference>
<dbReference type="InterPro" id="IPR011051">
    <property type="entry name" value="RmlC_Cupin_sf"/>
</dbReference>
<dbReference type="PIRSF" id="PIRSF006232">
    <property type="entry name" value="Pirin"/>
    <property type="match status" value="1"/>
</dbReference>
<dbReference type="PANTHER" id="PTHR13903">
    <property type="entry name" value="PIRIN-RELATED"/>
    <property type="match status" value="1"/>
</dbReference>
<dbReference type="SUPFAM" id="SSF51182">
    <property type="entry name" value="RmlC-like cupins"/>
    <property type="match status" value="1"/>
</dbReference>
<organism evidence="5 6">
    <name type="scientific">Pokkaliibacter plantistimulans</name>
    <dbReference type="NCBI Taxonomy" id="1635171"/>
    <lineage>
        <taxon>Bacteria</taxon>
        <taxon>Pseudomonadati</taxon>
        <taxon>Pseudomonadota</taxon>
        <taxon>Gammaproteobacteria</taxon>
        <taxon>Oceanospirillales</taxon>
        <taxon>Balneatrichaceae</taxon>
        <taxon>Pokkaliibacter</taxon>
    </lineage>
</organism>
<dbReference type="CDD" id="cd02909">
    <property type="entry name" value="cupin_pirin_N"/>
    <property type="match status" value="1"/>
</dbReference>
<dbReference type="Pfam" id="PF02678">
    <property type="entry name" value="Pirin"/>
    <property type="match status" value="1"/>
</dbReference>
<comment type="caution">
    <text evidence="5">The sequence shown here is derived from an EMBL/GenBank/DDBJ whole genome shotgun (WGS) entry which is preliminary data.</text>
</comment>
<name>A0ABX5LQR9_9GAMM</name>
<keyword evidence="6" id="KW-1185">Reference proteome</keyword>
<dbReference type="CDD" id="cd02247">
    <property type="entry name" value="cupin_pirin_C"/>
    <property type="match status" value="1"/>
</dbReference>
<accession>A0ABX5LQR9</accession>
<evidence type="ECO:0000259" key="3">
    <source>
        <dbReference type="Pfam" id="PF02678"/>
    </source>
</evidence>
<dbReference type="Proteomes" id="UP000248090">
    <property type="component" value="Unassembled WGS sequence"/>
</dbReference>
<dbReference type="InterPro" id="IPR008778">
    <property type="entry name" value="Pirin_C_dom"/>
</dbReference>
<feature type="domain" description="Pirin N-terminal" evidence="3">
    <location>
        <begin position="29"/>
        <end position="129"/>
    </location>
</feature>
<dbReference type="EMBL" id="LAPT01000131">
    <property type="protein sequence ID" value="PXF29006.1"/>
    <property type="molecule type" value="Genomic_DNA"/>
</dbReference>
<gene>
    <name evidence="5" type="ORF">WH50_23155</name>
</gene>
<evidence type="ECO:0000259" key="4">
    <source>
        <dbReference type="Pfam" id="PF05726"/>
    </source>
</evidence>